<dbReference type="Proteomes" id="UP000001485">
    <property type="component" value="Chromosome"/>
</dbReference>
<proteinExistence type="predicted"/>
<protein>
    <submittedName>
        <fullName evidence="1">Uncharacterized protein</fullName>
    </submittedName>
</protein>
<dbReference type="HOGENOM" id="CLU_218066_0_0_6"/>
<organism evidence="1 2">
    <name type="scientific">Edwardsiella ictaluri (strain 93-146)</name>
    <dbReference type="NCBI Taxonomy" id="634503"/>
    <lineage>
        <taxon>Bacteria</taxon>
        <taxon>Pseudomonadati</taxon>
        <taxon>Pseudomonadota</taxon>
        <taxon>Gammaproteobacteria</taxon>
        <taxon>Enterobacterales</taxon>
        <taxon>Hafniaceae</taxon>
        <taxon>Edwardsiella</taxon>
    </lineage>
</organism>
<name>C5BER4_EDWI9</name>
<dbReference type="KEGG" id="eic:NT01EI_3152"/>
<dbReference type="AlphaFoldDB" id="C5BER4"/>
<gene>
    <name evidence="1" type="ordered locus">NT01EI_3152</name>
</gene>
<accession>C5BER4</accession>
<reference evidence="1 2" key="2">
    <citation type="journal article" date="2012" name="J. Bacteriol.">
        <title>Genome Sequence of Edwardsiella ictaluri 93-146, a Strain Associated with a Natural Channel Catfish Outbreak of Enteric Septicemia of Catfish.</title>
        <authorList>
            <person name="Williams M.L."/>
            <person name="Gillaspy A.F."/>
            <person name="Dyer D.W."/>
            <person name="Thune R.L."/>
            <person name="Waldbieser G.C."/>
            <person name="Schuster S.C."/>
            <person name="Gipson J."/>
            <person name="Zaitshik J."/>
            <person name="Landry C."/>
            <person name="Banes M.M."/>
            <person name="Lawrence M.L."/>
        </authorList>
    </citation>
    <scope>NUCLEOTIDE SEQUENCE [LARGE SCALE GENOMIC DNA]</scope>
    <source>
        <strain evidence="1 2">93-146</strain>
    </source>
</reference>
<evidence type="ECO:0000313" key="2">
    <source>
        <dbReference type="Proteomes" id="UP000001485"/>
    </source>
</evidence>
<evidence type="ECO:0000313" key="1">
    <source>
        <dbReference type="EMBL" id="ACR70302.1"/>
    </source>
</evidence>
<dbReference type="EMBL" id="CP001600">
    <property type="protein sequence ID" value="ACR70302.1"/>
    <property type="molecule type" value="Genomic_DNA"/>
</dbReference>
<reference evidence="2" key="1">
    <citation type="submission" date="2009-03" db="EMBL/GenBank/DDBJ databases">
        <title>Complete genome sequence of Edwardsiella ictaluri 93-146.</title>
        <authorList>
            <person name="Williams M.L."/>
            <person name="Gillaspy A.F."/>
            <person name="Dyer D.W."/>
            <person name="Thune R.L."/>
            <person name="Waldbieser G.C."/>
            <person name="Schuster S.C."/>
            <person name="Gipson J."/>
            <person name="Zaitshik J."/>
            <person name="Landry C."/>
            <person name="Lawrence M.L."/>
        </authorList>
    </citation>
    <scope>NUCLEOTIDE SEQUENCE [LARGE SCALE GENOMIC DNA]</scope>
    <source>
        <strain evidence="2">93-146</strain>
    </source>
</reference>
<sequence length="43" mass="4827">MVFLFFTLGIHQRLSVIFDGKIDGIIIFSSVSHSILPSGFSLW</sequence>